<dbReference type="Ensembl" id="ENSFHET00000027637.1">
    <property type="protein sequence ID" value="ENSFHEP00000033378.1"/>
    <property type="gene ID" value="ENSFHEG00000020496.1"/>
</dbReference>
<dbReference type="InterPro" id="IPR007110">
    <property type="entry name" value="Ig-like_dom"/>
</dbReference>
<dbReference type="SMART" id="SM00406">
    <property type="entry name" value="IGv"/>
    <property type="match status" value="1"/>
</dbReference>
<evidence type="ECO:0000256" key="7">
    <source>
        <dbReference type="ARBA" id="ARBA00023180"/>
    </source>
</evidence>
<dbReference type="Pfam" id="PF07686">
    <property type="entry name" value="V-set"/>
    <property type="match status" value="1"/>
</dbReference>
<dbReference type="STRING" id="8078.ENSFHEP00000033378"/>
<dbReference type="InterPro" id="IPR003599">
    <property type="entry name" value="Ig_sub"/>
</dbReference>
<dbReference type="PANTHER" id="PTHR19433">
    <property type="entry name" value="T-CELL RECEPTOR ALPHA CHAIN V REGION-RELATED"/>
    <property type="match status" value="1"/>
</dbReference>
<dbReference type="Proteomes" id="UP000265000">
    <property type="component" value="Unplaced"/>
</dbReference>
<keyword evidence="4" id="KW-0391">Immunity</keyword>
<keyword evidence="6" id="KW-1015">Disulfide bond</keyword>
<keyword evidence="8" id="KW-0812">Transmembrane</keyword>
<feature type="domain" description="Ig-like" evidence="9">
    <location>
        <begin position="4"/>
        <end position="108"/>
    </location>
</feature>
<evidence type="ECO:0000256" key="5">
    <source>
        <dbReference type="ARBA" id="ARBA00023136"/>
    </source>
</evidence>
<dbReference type="AlphaFoldDB" id="A0A3Q2QYT0"/>
<reference evidence="10" key="1">
    <citation type="submission" date="2025-08" db="UniProtKB">
        <authorList>
            <consortium name="Ensembl"/>
        </authorList>
    </citation>
    <scope>IDENTIFICATION</scope>
</reference>
<dbReference type="PROSITE" id="PS50835">
    <property type="entry name" value="IG_LIKE"/>
    <property type="match status" value="1"/>
</dbReference>
<evidence type="ECO:0000313" key="10">
    <source>
        <dbReference type="Ensembl" id="ENSFHEP00000033378.1"/>
    </source>
</evidence>
<dbReference type="InterPro" id="IPR013106">
    <property type="entry name" value="Ig_V-set"/>
</dbReference>
<keyword evidence="2" id="KW-1003">Cell membrane</keyword>
<dbReference type="InterPro" id="IPR036179">
    <property type="entry name" value="Ig-like_dom_sf"/>
</dbReference>
<keyword evidence="8" id="KW-1133">Transmembrane helix</keyword>
<evidence type="ECO:0000256" key="6">
    <source>
        <dbReference type="ARBA" id="ARBA00023157"/>
    </source>
</evidence>
<keyword evidence="11" id="KW-1185">Reference proteome</keyword>
<organism evidence="10 11">
    <name type="scientific">Fundulus heteroclitus</name>
    <name type="common">Killifish</name>
    <name type="synonym">Mummichog</name>
    <dbReference type="NCBI Taxonomy" id="8078"/>
    <lineage>
        <taxon>Eukaryota</taxon>
        <taxon>Metazoa</taxon>
        <taxon>Chordata</taxon>
        <taxon>Craniata</taxon>
        <taxon>Vertebrata</taxon>
        <taxon>Euteleostomi</taxon>
        <taxon>Actinopterygii</taxon>
        <taxon>Neopterygii</taxon>
        <taxon>Teleostei</taxon>
        <taxon>Neoteleostei</taxon>
        <taxon>Acanthomorphata</taxon>
        <taxon>Ovalentaria</taxon>
        <taxon>Atherinomorphae</taxon>
        <taxon>Cyprinodontiformes</taxon>
        <taxon>Fundulidae</taxon>
        <taxon>Fundulus</taxon>
    </lineage>
</organism>
<comment type="subcellular location">
    <subcellularLocation>
        <location evidence="1">Cell membrane</location>
    </subcellularLocation>
</comment>
<dbReference type="GO" id="GO:0002376">
    <property type="term" value="P:immune system process"/>
    <property type="evidence" value="ECO:0007669"/>
    <property type="project" value="UniProtKB-KW"/>
</dbReference>
<dbReference type="Gene3D" id="2.60.40.10">
    <property type="entry name" value="Immunoglobulins"/>
    <property type="match status" value="1"/>
</dbReference>
<dbReference type="SUPFAM" id="SSF48726">
    <property type="entry name" value="Immunoglobulin"/>
    <property type="match status" value="1"/>
</dbReference>
<accession>A0A3Q2QYT0</accession>
<dbReference type="GO" id="GO:0009617">
    <property type="term" value="P:response to bacterium"/>
    <property type="evidence" value="ECO:0007669"/>
    <property type="project" value="TreeGrafter"/>
</dbReference>
<feature type="transmembrane region" description="Helical" evidence="8">
    <location>
        <begin position="238"/>
        <end position="260"/>
    </location>
</feature>
<reference evidence="10" key="2">
    <citation type="submission" date="2025-09" db="UniProtKB">
        <authorList>
            <consortium name="Ensembl"/>
        </authorList>
    </citation>
    <scope>IDENTIFICATION</scope>
</reference>
<evidence type="ECO:0000256" key="3">
    <source>
        <dbReference type="ARBA" id="ARBA00022729"/>
    </source>
</evidence>
<proteinExistence type="predicted"/>
<protein>
    <submittedName>
        <fullName evidence="10">Uncharacterized LOC105915690</fullName>
    </submittedName>
</protein>
<evidence type="ECO:0000256" key="4">
    <source>
        <dbReference type="ARBA" id="ARBA00022859"/>
    </source>
</evidence>
<keyword evidence="7" id="KW-0325">Glycoprotein</keyword>
<keyword evidence="3" id="KW-0732">Signal</keyword>
<dbReference type="GO" id="GO:0005886">
    <property type="term" value="C:plasma membrane"/>
    <property type="evidence" value="ECO:0007669"/>
    <property type="project" value="UniProtKB-SubCell"/>
</dbReference>
<dbReference type="SMART" id="SM00409">
    <property type="entry name" value="IG"/>
    <property type="match status" value="2"/>
</dbReference>
<dbReference type="GeneTree" id="ENSGT00950000182968"/>
<evidence type="ECO:0000313" key="11">
    <source>
        <dbReference type="Proteomes" id="UP000265000"/>
    </source>
</evidence>
<name>A0A3Q2QYT0_FUNHE</name>
<dbReference type="InterPro" id="IPR052051">
    <property type="entry name" value="TCR_complex_component"/>
</dbReference>
<keyword evidence="5 8" id="KW-0472">Membrane</keyword>
<evidence type="ECO:0000259" key="9">
    <source>
        <dbReference type="PROSITE" id="PS50835"/>
    </source>
</evidence>
<evidence type="ECO:0000256" key="2">
    <source>
        <dbReference type="ARBA" id="ARBA00022475"/>
    </source>
</evidence>
<evidence type="ECO:0000256" key="8">
    <source>
        <dbReference type="SAM" id="Phobius"/>
    </source>
</evidence>
<evidence type="ECO:0000256" key="1">
    <source>
        <dbReference type="ARBA" id="ARBA00004236"/>
    </source>
</evidence>
<sequence>MKMPICHVFAVERASCIIQDGGVIRAKVGETVSLNCSCRDVTVSFLSWYKQSPGEKPHIVSRRMRHSTNVEIYPTYKERFQVAAHIQDGINNLIITNLQLADSGTYYCGILEFGTTEFGQGVFLYIRINDMQFNHLQPVPKPLQIVDSVNLSFNVYAEQCTGGQSLCLFREGASRPALMCSRDGDFLRTSDEKLLWKNSSPNLELTSEKSSNIGTYYFVLTCCQTADVGERTGVKVTVYFLSAALAVSIVGLLVLCFLWYKLRLKLRSSCKVRASHVTCSAASTSMVDSLQYAGLSFKRNNEQHNKEENLRSFCVYSSVKSKQSDRP</sequence>
<dbReference type="InterPro" id="IPR013783">
    <property type="entry name" value="Ig-like_fold"/>
</dbReference>